<evidence type="ECO:0000259" key="6">
    <source>
        <dbReference type="PROSITE" id="PS51781"/>
    </source>
</evidence>
<keyword evidence="2" id="KW-0645">Protease</keyword>
<dbReference type="InterPro" id="IPR038765">
    <property type="entry name" value="Papain-like_cys_pep_sf"/>
</dbReference>
<proteinExistence type="inferred from homology"/>
<dbReference type="EMBL" id="DF238840">
    <property type="protein sequence ID" value="GAF25456.1"/>
    <property type="molecule type" value="Genomic_DNA"/>
</dbReference>
<evidence type="ECO:0000256" key="3">
    <source>
        <dbReference type="ARBA" id="ARBA00022801"/>
    </source>
</evidence>
<sequence length="309" mass="33813">MFKGGRYISIYYFIIALAMVIAGGFLLSRQAQRLPPPVQLPPGAITPRAESWYVGVAVADVRAKPDQGAERVTQALLGDEVKLLRDEGEWLQGQVPDGYIGWLQKGNLVRATPPLARDLVAVRVPRAILYKEPGSDAQAGEALLGTDLPLLAQKEDWLEVWLPGRPPAWLSRQEVDLWPGGQLPDKRSGSDVIKVAERLEGVAYLWGGVSLYGIDCSGLTYIAYFLNGVKLPRDADLQFKVGRPVARKDLQPGDLVFFNTSGGTQPTHVGIYTGNGEFLNSRSRQGVVVSRLDEPSFSAGYLGARRYLP</sequence>
<reference evidence="8" key="1">
    <citation type="journal article" date="2014" name="Gene">
        <title>Genome-guided analysis of transformation efficiency and carbon dioxide assimilation by Moorella thermoacetica Y72.</title>
        <authorList>
            <person name="Tsukahara K."/>
            <person name="Kita A."/>
            <person name="Nakashimada Y."/>
            <person name="Hoshino T."/>
            <person name="Murakami K."/>
        </authorList>
    </citation>
    <scope>NUCLEOTIDE SEQUENCE [LARGE SCALE GENOMIC DNA]</scope>
    <source>
        <strain evidence="8">Y72</strain>
    </source>
</reference>
<evidence type="ECO:0000256" key="5">
    <source>
        <dbReference type="SAM" id="Phobius"/>
    </source>
</evidence>
<evidence type="ECO:0000256" key="2">
    <source>
        <dbReference type="ARBA" id="ARBA00022670"/>
    </source>
</evidence>
<protein>
    <submittedName>
        <fullName evidence="8">Cell wall-associated hydrolases</fullName>
    </submittedName>
</protein>
<dbReference type="InterPro" id="IPR000064">
    <property type="entry name" value="NLP_P60_dom"/>
</dbReference>
<dbReference type="GO" id="GO:0008234">
    <property type="term" value="F:cysteine-type peptidase activity"/>
    <property type="evidence" value="ECO:0007669"/>
    <property type="project" value="UniProtKB-KW"/>
</dbReference>
<comment type="similarity">
    <text evidence="1">Belongs to the peptidase C40 family.</text>
</comment>
<feature type="transmembrane region" description="Helical" evidence="5">
    <location>
        <begin position="7"/>
        <end position="27"/>
    </location>
</feature>
<dbReference type="SUPFAM" id="SSF54001">
    <property type="entry name" value="Cysteine proteinases"/>
    <property type="match status" value="1"/>
</dbReference>
<dbReference type="Pfam" id="PF00877">
    <property type="entry name" value="NLPC_P60"/>
    <property type="match status" value="1"/>
</dbReference>
<feature type="domain" description="NlpC/P60" evidence="7">
    <location>
        <begin position="186"/>
        <end position="308"/>
    </location>
</feature>
<dbReference type="InterPro" id="IPR041382">
    <property type="entry name" value="SH3_16"/>
</dbReference>
<keyword evidence="5" id="KW-0812">Transmembrane</keyword>
<dbReference type="PROSITE" id="PS51935">
    <property type="entry name" value="NLPC_P60"/>
    <property type="match status" value="1"/>
</dbReference>
<evidence type="ECO:0000313" key="8">
    <source>
        <dbReference type="EMBL" id="GAF25456.1"/>
    </source>
</evidence>
<keyword evidence="5" id="KW-0472">Membrane</keyword>
<name>A0A0S6UDK0_NEOTH</name>
<dbReference type="PANTHER" id="PTHR47053:SF1">
    <property type="entry name" value="MUREIN DD-ENDOPEPTIDASE MEPH-RELATED"/>
    <property type="match status" value="1"/>
</dbReference>
<dbReference type="InterPro" id="IPR003646">
    <property type="entry name" value="SH3-like_bac-type"/>
</dbReference>
<dbReference type="Pfam" id="PF18348">
    <property type="entry name" value="SH3_16"/>
    <property type="match status" value="1"/>
</dbReference>
<dbReference type="PROSITE" id="PS51781">
    <property type="entry name" value="SH3B"/>
    <property type="match status" value="1"/>
</dbReference>
<gene>
    <name evidence="8" type="ORF">MTY_0789</name>
</gene>
<dbReference type="Gene3D" id="2.30.30.40">
    <property type="entry name" value="SH3 Domains"/>
    <property type="match status" value="2"/>
</dbReference>
<evidence type="ECO:0000256" key="4">
    <source>
        <dbReference type="ARBA" id="ARBA00022807"/>
    </source>
</evidence>
<evidence type="ECO:0000259" key="7">
    <source>
        <dbReference type="PROSITE" id="PS51935"/>
    </source>
</evidence>
<feature type="domain" description="SH3b" evidence="6">
    <location>
        <begin position="49"/>
        <end position="112"/>
    </location>
</feature>
<dbReference type="InterPro" id="IPR051202">
    <property type="entry name" value="Peptidase_C40"/>
</dbReference>
<dbReference type="Proteomes" id="UP000063718">
    <property type="component" value="Unassembled WGS sequence"/>
</dbReference>
<dbReference type="AlphaFoldDB" id="A0A0S6UDK0"/>
<dbReference type="InterPro" id="IPR057812">
    <property type="entry name" value="SH3_YKFC_2nd"/>
</dbReference>
<dbReference type="PANTHER" id="PTHR47053">
    <property type="entry name" value="MUREIN DD-ENDOPEPTIDASE MEPH-RELATED"/>
    <property type="match status" value="1"/>
</dbReference>
<keyword evidence="4" id="KW-0788">Thiol protease</keyword>
<dbReference type="Gene3D" id="3.90.1720.10">
    <property type="entry name" value="endopeptidase domain like (from Nostoc punctiforme)"/>
    <property type="match status" value="1"/>
</dbReference>
<keyword evidence="5" id="KW-1133">Transmembrane helix</keyword>
<dbReference type="GO" id="GO:0006508">
    <property type="term" value="P:proteolysis"/>
    <property type="evidence" value="ECO:0007669"/>
    <property type="project" value="UniProtKB-KW"/>
</dbReference>
<dbReference type="Pfam" id="PF23795">
    <property type="entry name" value="SH3_YKFC_2nd"/>
    <property type="match status" value="1"/>
</dbReference>
<organism evidence="8">
    <name type="scientific">Moorella thermoacetica Y72</name>
    <dbReference type="NCBI Taxonomy" id="1325331"/>
    <lineage>
        <taxon>Bacteria</taxon>
        <taxon>Bacillati</taxon>
        <taxon>Bacillota</taxon>
        <taxon>Clostridia</taxon>
        <taxon>Neomoorellales</taxon>
        <taxon>Neomoorellaceae</taxon>
        <taxon>Neomoorella</taxon>
    </lineage>
</organism>
<accession>A0A0S6UDK0</accession>
<keyword evidence="3 8" id="KW-0378">Hydrolase</keyword>
<evidence type="ECO:0000256" key="1">
    <source>
        <dbReference type="ARBA" id="ARBA00007074"/>
    </source>
</evidence>